<dbReference type="RefSeq" id="WP_253454117.1">
    <property type="nucleotide sequence ID" value="NZ_JBGFFX010000001.1"/>
</dbReference>
<reference evidence="1 2" key="1">
    <citation type="submission" date="2024-07" db="EMBL/GenBank/DDBJ databases">
        <authorList>
            <person name="Hebao G."/>
        </authorList>
    </citation>
    <scope>NUCLEOTIDE SEQUENCE [LARGE SCALE GENOMIC DNA]</scope>
    <source>
        <strain evidence="1 2">ACCC 02193</strain>
    </source>
</reference>
<evidence type="ECO:0000313" key="1">
    <source>
        <dbReference type="EMBL" id="MEY8769295.1"/>
    </source>
</evidence>
<proteinExistence type="predicted"/>
<sequence>MRELDASELIYVNGGSDSITSGLTETETTLTTRGGIKDYDGWQSGAIGAALGNALYVLGKSLGWWS</sequence>
<dbReference type="Proteomes" id="UP001565243">
    <property type="component" value="Unassembled WGS sequence"/>
</dbReference>
<evidence type="ECO:0008006" key="3">
    <source>
        <dbReference type="Google" id="ProtNLM"/>
    </source>
</evidence>
<organism evidence="1 2">
    <name type="scientific">Erwinia aeris</name>
    <dbReference type="NCBI Taxonomy" id="3239803"/>
    <lineage>
        <taxon>Bacteria</taxon>
        <taxon>Pseudomonadati</taxon>
        <taxon>Pseudomonadota</taxon>
        <taxon>Gammaproteobacteria</taxon>
        <taxon>Enterobacterales</taxon>
        <taxon>Erwiniaceae</taxon>
        <taxon>Erwinia</taxon>
    </lineage>
</organism>
<comment type="caution">
    <text evidence="1">The sequence shown here is derived from an EMBL/GenBank/DDBJ whole genome shotgun (WGS) entry which is preliminary data.</text>
</comment>
<evidence type="ECO:0000313" key="2">
    <source>
        <dbReference type="Proteomes" id="UP001565243"/>
    </source>
</evidence>
<gene>
    <name evidence="1" type="ORF">AB6T85_02410</name>
</gene>
<name>A0ABV4E365_9GAMM</name>
<protein>
    <recommendedName>
        <fullName evidence="3">Bacteriocin</fullName>
    </recommendedName>
</protein>
<keyword evidence="2" id="KW-1185">Reference proteome</keyword>
<dbReference type="EMBL" id="JBGFFX010000001">
    <property type="protein sequence ID" value="MEY8769295.1"/>
    <property type="molecule type" value="Genomic_DNA"/>
</dbReference>
<accession>A0ABV4E365</accession>